<gene>
    <name evidence="8" type="ORF">Q4T40_15335</name>
</gene>
<dbReference type="EC" id="1.1.99.14" evidence="6"/>
<name>A0ABU3P0P6_9FIRM</name>
<dbReference type="PROSITE" id="PS00198">
    <property type="entry name" value="4FE4S_FER_1"/>
    <property type="match status" value="2"/>
</dbReference>
<evidence type="ECO:0000256" key="3">
    <source>
        <dbReference type="ARBA" id="ARBA00022737"/>
    </source>
</evidence>
<dbReference type="EMBL" id="JAUOZS010000001">
    <property type="protein sequence ID" value="MDT8902621.1"/>
    <property type="molecule type" value="Genomic_DNA"/>
</dbReference>
<evidence type="ECO:0000259" key="7">
    <source>
        <dbReference type="PROSITE" id="PS51379"/>
    </source>
</evidence>
<keyword evidence="2 6" id="KW-0479">Metal-binding</keyword>
<dbReference type="SUPFAM" id="SSF46548">
    <property type="entry name" value="alpha-helical ferredoxin"/>
    <property type="match status" value="1"/>
</dbReference>
<dbReference type="Gene3D" id="1.10.1060.10">
    <property type="entry name" value="Alpha-helical ferredoxin"/>
    <property type="match status" value="1"/>
</dbReference>
<keyword evidence="1 6" id="KW-0004">4Fe-4S</keyword>
<organism evidence="8 9">
    <name type="scientific">Anaeroselena agilis</name>
    <dbReference type="NCBI Taxonomy" id="3063788"/>
    <lineage>
        <taxon>Bacteria</taxon>
        <taxon>Bacillati</taxon>
        <taxon>Bacillota</taxon>
        <taxon>Negativicutes</taxon>
        <taxon>Acetonemataceae</taxon>
        <taxon>Anaeroselena</taxon>
    </lineage>
</organism>
<accession>A0ABU3P0P6</accession>
<comment type="function">
    <text evidence="6">Component of a complex that catalyzes the oxidation of glycolate to glyoxylate.</text>
</comment>
<evidence type="ECO:0000256" key="5">
    <source>
        <dbReference type="ARBA" id="ARBA00023014"/>
    </source>
</evidence>
<keyword evidence="4 6" id="KW-0408">Iron</keyword>
<feature type="domain" description="4Fe-4S ferredoxin-type" evidence="7">
    <location>
        <begin position="5"/>
        <end position="35"/>
    </location>
</feature>
<reference evidence="8 9" key="1">
    <citation type="submission" date="2023-07" db="EMBL/GenBank/DDBJ databases">
        <title>The novel representative of Negativicutes class, Anaeroselena agilis gen. nov. sp. nov.</title>
        <authorList>
            <person name="Prokofeva M.I."/>
            <person name="Elcheninov A.G."/>
            <person name="Klyukina A."/>
            <person name="Kublanov I.V."/>
            <person name="Frolov E.N."/>
            <person name="Podosokorskaya O.A."/>
        </authorList>
    </citation>
    <scope>NUCLEOTIDE SEQUENCE [LARGE SCALE GENOMIC DNA]</scope>
    <source>
        <strain evidence="8 9">4137-cl</strain>
    </source>
</reference>
<sequence length="412" mass="44942">MTEPLDKYLDETERCIRCGLCQKVCPIYAEMGSEPFVARGKVRLIRELIKGNVELSPRLKEILALCLDCGACVANCPPSVHTDKLVLEARAKITAEHGLPLPLAGALHGFLPNNSAQALVTKMAYFYQHSGFQKLLRGTGLLKALPLDLDKKEGLMPEFAPRTFRSMLGELPLKKDGKIRVAYFLSCMTNMVKPELGQAVIKVLENHGCEVVIPAGVQCCGTPHLAYGDTKVAAQLAENNARLLLETGADYIISDCATCGAALKKYDKLVPGLEGFADKVRDIAEFLVNVVNLRAGEKPVDGVVTYHEPCHLGRGQGVTAAPREILKAIPGLTFAEMEDADRCCGGAGTFNVMHYDLSMKILDRKLDSIRKVNPQMVATGCPACTMQLEHGLSRREMPISVVHPVELLARTY</sequence>
<dbReference type="InterPro" id="IPR017900">
    <property type="entry name" value="4Fe4S_Fe_S_CS"/>
</dbReference>
<proteinExistence type="predicted"/>
<dbReference type="Pfam" id="PF02754">
    <property type="entry name" value="CCG"/>
    <property type="match status" value="2"/>
</dbReference>
<evidence type="ECO:0000256" key="2">
    <source>
        <dbReference type="ARBA" id="ARBA00022723"/>
    </source>
</evidence>
<comment type="caution">
    <text evidence="8">The sequence shown here is derived from an EMBL/GenBank/DDBJ whole genome shotgun (WGS) entry which is preliminary data.</text>
</comment>
<dbReference type="PIRSF" id="PIRSF000139">
    <property type="entry name" value="Glc_ox_4Fe-4S"/>
    <property type="match status" value="1"/>
</dbReference>
<comment type="catalytic activity">
    <reaction evidence="6">
        <text>(R)-lactate + A = pyruvate + AH2</text>
        <dbReference type="Rhea" id="RHEA:15089"/>
        <dbReference type="ChEBI" id="CHEBI:13193"/>
        <dbReference type="ChEBI" id="CHEBI:15361"/>
        <dbReference type="ChEBI" id="CHEBI:16004"/>
        <dbReference type="ChEBI" id="CHEBI:17499"/>
    </reaction>
</comment>
<dbReference type="RefSeq" id="WP_413781099.1">
    <property type="nucleotide sequence ID" value="NZ_JAUOZS010000001.1"/>
</dbReference>
<dbReference type="PROSITE" id="PS51379">
    <property type="entry name" value="4FE4S_FER_2"/>
    <property type="match status" value="2"/>
</dbReference>
<evidence type="ECO:0000313" key="8">
    <source>
        <dbReference type="EMBL" id="MDT8902621.1"/>
    </source>
</evidence>
<dbReference type="InterPro" id="IPR012257">
    <property type="entry name" value="Glc_ox_4Fe-4S"/>
</dbReference>
<dbReference type="InterPro" id="IPR004017">
    <property type="entry name" value="Cys_rich_dom"/>
</dbReference>
<evidence type="ECO:0000256" key="4">
    <source>
        <dbReference type="ARBA" id="ARBA00023004"/>
    </source>
</evidence>
<evidence type="ECO:0000256" key="6">
    <source>
        <dbReference type="PIRNR" id="PIRNR000139"/>
    </source>
</evidence>
<comment type="catalytic activity">
    <reaction evidence="6">
        <text>glycolate + A = glyoxylate + AH2</text>
        <dbReference type="Rhea" id="RHEA:21264"/>
        <dbReference type="ChEBI" id="CHEBI:13193"/>
        <dbReference type="ChEBI" id="CHEBI:17499"/>
        <dbReference type="ChEBI" id="CHEBI:29805"/>
        <dbReference type="ChEBI" id="CHEBI:36655"/>
        <dbReference type="EC" id="1.1.99.14"/>
    </reaction>
</comment>
<dbReference type="Proteomes" id="UP001254848">
    <property type="component" value="Unassembled WGS sequence"/>
</dbReference>
<keyword evidence="6" id="KW-0813">Transport</keyword>
<keyword evidence="6" id="KW-0249">Electron transport</keyword>
<comment type="cofactor">
    <cofactor evidence="6">
        <name>[4Fe-4S] cluster</name>
        <dbReference type="ChEBI" id="CHEBI:49883"/>
    </cofactor>
    <text evidence="6">Binds 2 [4Fe-4S] clusters.</text>
</comment>
<protein>
    <recommendedName>
        <fullName evidence="6">Glycolate oxidase iron-sulfur subunit</fullName>
        <ecNumber evidence="6">1.1.99.14</ecNumber>
    </recommendedName>
</protein>
<dbReference type="InterPro" id="IPR009051">
    <property type="entry name" value="Helical_ferredxn"/>
</dbReference>
<dbReference type="Pfam" id="PF13183">
    <property type="entry name" value="Fer4_8"/>
    <property type="match status" value="1"/>
</dbReference>
<keyword evidence="9" id="KW-1185">Reference proteome</keyword>
<dbReference type="PANTHER" id="PTHR32479">
    <property type="entry name" value="GLYCOLATE OXIDASE IRON-SULFUR SUBUNIT"/>
    <property type="match status" value="1"/>
</dbReference>
<dbReference type="PANTHER" id="PTHR32479:SF17">
    <property type="entry name" value="GLYCOLATE OXIDASE IRON-SULFUR SUBUNIT"/>
    <property type="match status" value="1"/>
</dbReference>
<keyword evidence="3" id="KW-0677">Repeat</keyword>
<evidence type="ECO:0000313" key="9">
    <source>
        <dbReference type="Proteomes" id="UP001254848"/>
    </source>
</evidence>
<evidence type="ECO:0000256" key="1">
    <source>
        <dbReference type="ARBA" id="ARBA00022485"/>
    </source>
</evidence>
<feature type="domain" description="4Fe-4S ferredoxin-type" evidence="7">
    <location>
        <begin position="55"/>
        <end position="86"/>
    </location>
</feature>
<dbReference type="InterPro" id="IPR017896">
    <property type="entry name" value="4Fe4S_Fe-S-bd"/>
</dbReference>
<keyword evidence="5 6" id="KW-0411">Iron-sulfur</keyword>